<dbReference type="Proteomes" id="UP001597139">
    <property type="component" value="Unassembled WGS sequence"/>
</dbReference>
<dbReference type="InterPro" id="IPR041492">
    <property type="entry name" value="HAD_2"/>
</dbReference>
<comment type="caution">
    <text evidence="2">The sequence shown here is derived from an EMBL/GenBank/DDBJ whole genome shotgun (WGS) entry which is preliminary data.</text>
</comment>
<dbReference type="InterPro" id="IPR036412">
    <property type="entry name" value="HAD-like_sf"/>
</dbReference>
<keyword evidence="3" id="KW-1185">Reference proteome</keyword>
<dbReference type="RefSeq" id="WP_267645206.1">
    <property type="nucleotide sequence ID" value="NZ_JANHGR010000001.1"/>
</dbReference>
<dbReference type="SFLD" id="SFLDS00003">
    <property type="entry name" value="Haloacid_Dehalogenase"/>
    <property type="match status" value="1"/>
</dbReference>
<dbReference type="EMBL" id="JBHUCZ010000001">
    <property type="protein sequence ID" value="MFD1565966.1"/>
    <property type="molecule type" value="Genomic_DNA"/>
</dbReference>
<proteinExistence type="inferred from homology"/>
<dbReference type="InterPro" id="IPR050155">
    <property type="entry name" value="HAD-like_hydrolase_sf"/>
</dbReference>
<dbReference type="PRINTS" id="PR00413">
    <property type="entry name" value="HADHALOGNASE"/>
</dbReference>
<dbReference type="AlphaFoldDB" id="A0ABD6BLZ0"/>
<dbReference type="PANTHER" id="PTHR43434:SF1">
    <property type="entry name" value="PHOSPHOGLYCOLATE PHOSPHATASE"/>
    <property type="match status" value="1"/>
</dbReference>
<gene>
    <name evidence="2" type="ORF">ACFSAU_00520</name>
</gene>
<dbReference type="Gene3D" id="3.40.50.1000">
    <property type="entry name" value="HAD superfamily/HAD-like"/>
    <property type="match status" value="1"/>
</dbReference>
<accession>A0ABD6BLZ0</accession>
<comment type="similarity">
    <text evidence="1">Belongs to the HAD-like hydrolase superfamily.</text>
</comment>
<evidence type="ECO:0000313" key="3">
    <source>
        <dbReference type="Proteomes" id="UP001597139"/>
    </source>
</evidence>
<dbReference type="Pfam" id="PF13419">
    <property type="entry name" value="HAD_2"/>
    <property type="match status" value="1"/>
</dbReference>
<evidence type="ECO:0000256" key="1">
    <source>
        <dbReference type="ARBA" id="ARBA00007958"/>
    </source>
</evidence>
<dbReference type="PANTHER" id="PTHR43434">
    <property type="entry name" value="PHOSPHOGLYCOLATE PHOSPHATASE"/>
    <property type="match status" value="1"/>
</dbReference>
<dbReference type="NCBIfam" id="TIGR01549">
    <property type="entry name" value="HAD-SF-IA-v1"/>
    <property type="match status" value="1"/>
</dbReference>
<dbReference type="SUPFAM" id="SSF56784">
    <property type="entry name" value="HAD-like"/>
    <property type="match status" value="1"/>
</dbReference>
<dbReference type="SFLD" id="SFLDG01129">
    <property type="entry name" value="C1.5:_HAD__Beta-PGM__Phosphata"/>
    <property type="match status" value="1"/>
</dbReference>
<sequence>MNPVVYDLDGTLVSLPVDWAAARDDLAADLRDRGLDPGGRDLWDLLELTEATDTRDRFEAVVGEHERAAANEAPALPLAAELGEQSGRVGVCSLNSEAACRIALDRHGLAVDAVVGRDSLGSYKPDPEALLATLDSMGADPGNAVFVGDSERDRVTAERAGVAFRWVEE</sequence>
<reference evidence="2 3" key="1">
    <citation type="journal article" date="2019" name="Int. J. Syst. Evol. Microbiol.">
        <title>The Global Catalogue of Microorganisms (GCM) 10K type strain sequencing project: providing services to taxonomists for standard genome sequencing and annotation.</title>
        <authorList>
            <consortium name="The Broad Institute Genomics Platform"/>
            <consortium name="The Broad Institute Genome Sequencing Center for Infectious Disease"/>
            <person name="Wu L."/>
            <person name="Ma J."/>
        </authorList>
    </citation>
    <scope>NUCLEOTIDE SEQUENCE [LARGE SCALE GENOMIC DNA]</scope>
    <source>
        <strain evidence="2 3">CGMCC 1.12859</strain>
    </source>
</reference>
<dbReference type="InterPro" id="IPR006439">
    <property type="entry name" value="HAD-SF_hydro_IA"/>
</dbReference>
<name>A0ABD6BLZ0_9EURY</name>
<dbReference type="InterPro" id="IPR023214">
    <property type="entry name" value="HAD_sf"/>
</dbReference>
<protein>
    <submittedName>
        <fullName evidence="2">HAD family hydrolase</fullName>
        <ecNumber evidence="2">3.-.-.-</ecNumber>
    </submittedName>
</protein>
<organism evidence="2 3">
    <name type="scientific">Halolamina litorea</name>
    <dbReference type="NCBI Taxonomy" id="1515593"/>
    <lineage>
        <taxon>Archaea</taxon>
        <taxon>Methanobacteriati</taxon>
        <taxon>Methanobacteriota</taxon>
        <taxon>Stenosarchaea group</taxon>
        <taxon>Halobacteria</taxon>
        <taxon>Halobacteriales</taxon>
        <taxon>Haloferacaceae</taxon>
    </lineage>
</organism>
<dbReference type="EC" id="3.-.-.-" evidence="2"/>
<evidence type="ECO:0000313" key="2">
    <source>
        <dbReference type="EMBL" id="MFD1565966.1"/>
    </source>
</evidence>
<dbReference type="GO" id="GO:0016787">
    <property type="term" value="F:hydrolase activity"/>
    <property type="evidence" value="ECO:0007669"/>
    <property type="project" value="UniProtKB-KW"/>
</dbReference>
<keyword evidence="2" id="KW-0378">Hydrolase</keyword>